<name>A0A7W7S2I9_9ACTN</name>
<evidence type="ECO:0000313" key="8">
    <source>
        <dbReference type="Proteomes" id="UP000534286"/>
    </source>
</evidence>
<dbReference type="SUPFAM" id="SSF56349">
    <property type="entry name" value="DNA breaking-rejoining enzymes"/>
    <property type="match status" value="1"/>
</dbReference>
<dbReference type="PROSITE" id="PS51900">
    <property type="entry name" value="CB"/>
    <property type="match status" value="1"/>
</dbReference>
<dbReference type="InterPro" id="IPR011010">
    <property type="entry name" value="DNA_brk_join_enz"/>
</dbReference>
<keyword evidence="8" id="KW-1185">Reference proteome</keyword>
<dbReference type="RefSeq" id="WP_184758743.1">
    <property type="nucleotide sequence ID" value="NZ_BAABEK010000103.1"/>
</dbReference>
<evidence type="ECO:0000256" key="3">
    <source>
        <dbReference type="ARBA" id="ARBA00023172"/>
    </source>
</evidence>
<dbReference type="PANTHER" id="PTHR30349:SF41">
    <property type="entry name" value="INTEGRASE_RECOMBINASE PROTEIN MJ0367-RELATED"/>
    <property type="match status" value="1"/>
</dbReference>
<gene>
    <name evidence="7" type="ORF">FHR32_007153</name>
</gene>
<evidence type="ECO:0000259" key="5">
    <source>
        <dbReference type="PROSITE" id="PS51898"/>
    </source>
</evidence>
<dbReference type="EMBL" id="JACHJU010000004">
    <property type="protein sequence ID" value="MBB4942753.1"/>
    <property type="molecule type" value="Genomic_DNA"/>
</dbReference>
<reference evidence="7 8" key="1">
    <citation type="submission" date="2020-08" db="EMBL/GenBank/DDBJ databases">
        <title>Sequencing the genomes of 1000 actinobacteria strains.</title>
        <authorList>
            <person name="Klenk H.-P."/>
        </authorList>
    </citation>
    <scope>NUCLEOTIDE SEQUENCE [LARGE SCALE GENOMIC DNA]</scope>
    <source>
        <strain evidence="7 8">DSM 43023</strain>
    </source>
</reference>
<dbReference type="InterPro" id="IPR002104">
    <property type="entry name" value="Integrase_catalytic"/>
</dbReference>
<comment type="similarity">
    <text evidence="1">Belongs to the 'phage' integrase family.</text>
</comment>
<dbReference type="InterPro" id="IPR044068">
    <property type="entry name" value="CB"/>
</dbReference>
<dbReference type="Proteomes" id="UP000534286">
    <property type="component" value="Unassembled WGS sequence"/>
</dbReference>
<dbReference type="Gene3D" id="1.10.443.10">
    <property type="entry name" value="Intergrase catalytic core"/>
    <property type="match status" value="1"/>
</dbReference>
<dbReference type="InterPro" id="IPR010998">
    <property type="entry name" value="Integrase_recombinase_N"/>
</dbReference>
<dbReference type="CDD" id="cd00397">
    <property type="entry name" value="DNA_BRE_C"/>
    <property type="match status" value="1"/>
</dbReference>
<dbReference type="InterPro" id="IPR050090">
    <property type="entry name" value="Tyrosine_recombinase_XerCD"/>
</dbReference>
<feature type="domain" description="Tyr recombinase" evidence="5">
    <location>
        <begin position="117"/>
        <end position="304"/>
    </location>
</feature>
<protein>
    <submittedName>
        <fullName evidence="7">Integrase</fullName>
    </submittedName>
</protein>
<evidence type="ECO:0000256" key="2">
    <source>
        <dbReference type="ARBA" id="ARBA00023125"/>
    </source>
</evidence>
<dbReference type="GO" id="GO:0003677">
    <property type="term" value="F:DNA binding"/>
    <property type="evidence" value="ECO:0007669"/>
    <property type="project" value="UniProtKB-UniRule"/>
</dbReference>
<evidence type="ECO:0000259" key="6">
    <source>
        <dbReference type="PROSITE" id="PS51900"/>
    </source>
</evidence>
<keyword evidence="2 4" id="KW-0238">DNA-binding</keyword>
<sequence length="313" mass="34636">MSAAPKVAALRGGHVSLAAAADAFLATPRTANPNTHRAYASAIDRVIARLGRDRSLAEISDAEIGTALAELWGASAPATWNRNRAAVTSWLIWCQTKKHWTAPSVPADAERRKETADETRAVAKTTIHRLLSRRDIPLREKTLWRMLYETAARAAEILALNVEDLDLEHRRAPVRSKGGTIEWVYWDSGTAHLLPRLLRLPDGSSRARGPLFLSERRPVPARRPAAADICPHTGRARLGYDRARVLLDTYAGLDLHQLRHSAATHLGEAEVPLQLIMGKTRHKNPRTAMRYVKPGAEAIAKVTEVLAPRHRTH</sequence>
<dbReference type="GO" id="GO:0006310">
    <property type="term" value="P:DNA recombination"/>
    <property type="evidence" value="ECO:0007669"/>
    <property type="project" value="UniProtKB-KW"/>
</dbReference>
<proteinExistence type="inferred from homology"/>
<dbReference type="GO" id="GO:0015074">
    <property type="term" value="P:DNA integration"/>
    <property type="evidence" value="ECO:0007669"/>
    <property type="project" value="InterPro"/>
</dbReference>
<organism evidence="7 8">
    <name type="scientific">Streptosporangium album</name>
    <dbReference type="NCBI Taxonomy" id="47479"/>
    <lineage>
        <taxon>Bacteria</taxon>
        <taxon>Bacillati</taxon>
        <taxon>Actinomycetota</taxon>
        <taxon>Actinomycetes</taxon>
        <taxon>Streptosporangiales</taxon>
        <taxon>Streptosporangiaceae</taxon>
        <taxon>Streptosporangium</taxon>
    </lineage>
</organism>
<comment type="caution">
    <text evidence="7">The sequence shown here is derived from an EMBL/GenBank/DDBJ whole genome shotgun (WGS) entry which is preliminary data.</text>
</comment>
<dbReference type="PROSITE" id="PS51898">
    <property type="entry name" value="TYR_RECOMBINASE"/>
    <property type="match status" value="1"/>
</dbReference>
<dbReference type="InterPro" id="IPR013762">
    <property type="entry name" value="Integrase-like_cat_sf"/>
</dbReference>
<dbReference type="AlphaFoldDB" id="A0A7W7S2I9"/>
<dbReference type="PANTHER" id="PTHR30349">
    <property type="entry name" value="PHAGE INTEGRASE-RELATED"/>
    <property type="match status" value="1"/>
</dbReference>
<dbReference type="Pfam" id="PF00589">
    <property type="entry name" value="Phage_integrase"/>
    <property type="match status" value="1"/>
</dbReference>
<dbReference type="Gene3D" id="1.10.150.130">
    <property type="match status" value="1"/>
</dbReference>
<accession>A0A7W7S2I9</accession>
<evidence type="ECO:0000256" key="4">
    <source>
        <dbReference type="PROSITE-ProRule" id="PRU01248"/>
    </source>
</evidence>
<evidence type="ECO:0000256" key="1">
    <source>
        <dbReference type="ARBA" id="ARBA00008857"/>
    </source>
</evidence>
<keyword evidence="3" id="KW-0233">DNA recombination</keyword>
<feature type="domain" description="Core-binding (CB)" evidence="6">
    <location>
        <begin position="15"/>
        <end position="95"/>
    </location>
</feature>
<evidence type="ECO:0000313" key="7">
    <source>
        <dbReference type="EMBL" id="MBB4942753.1"/>
    </source>
</evidence>